<gene>
    <name evidence="2" type="ORF">TSPGSL018_26626</name>
</gene>
<reference evidence="2" key="1">
    <citation type="submission" date="2014-05" db="EMBL/GenBank/DDBJ databases">
        <title>The transcriptome of the halophilic microalga Tetraselmis sp. GSL018 isolated from the Great Salt Lake, Utah.</title>
        <authorList>
            <person name="Jinkerson R.E."/>
            <person name="D'Adamo S."/>
            <person name="Posewitz M.C."/>
        </authorList>
    </citation>
    <scope>NUCLEOTIDE SEQUENCE</scope>
    <source>
        <strain evidence="2">GSL018</strain>
    </source>
</reference>
<feature type="compositionally biased region" description="Pro residues" evidence="1">
    <location>
        <begin position="60"/>
        <end position="72"/>
    </location>
</feature>
<organism evidence="2">
    <name type="scientific">Tetraselmis sp. GSL018</name>
    <dbReference type="NCBI Taxonomy" id="582737"/>
    <lineage>
        <taxon>Eukaryota</taxon>
        <taxon>Viridiplantae</taxon>
        <taxon>Chlorophyta</taxon>
        <taxon>core chlorophytes</taxon>
        <taxon>Chlorodendrophyceae</taxon>
        <taxon>Chlorodendrales</taxon>
        <taxon>Chlorodendraceae</taxon>
        <taxon>Tetraselmis</taxon>
    </lineage>
</organism>
<protein>
    <submittedName>
        <fullName evidence="2">Uncharacterized protein</fullName>
    </submittedName>
</protein>
<dbReference type="EMBL" id="GBEZ01025833">
    <property type="protein sequence ID" value="JAC61300.1"/>
    <property type="molecule type" value="Transcribed_RNA"/>
</dbReference>
<feature type="non-terminal residue" evidence="2">
    <location>
        <position position="1"/>
    </location>
</feature>
<name>A0A061QS81_9CHLO</name>
<sequence>PPSTSPTRATRRRGRGKGRQPSSERTPHMDTALGYTSAASAAIQHRPPQLSAVPALWHLPRPPPADTLPRPIPSFSQESGGCDQDGQRADG</sequence>
<feature type="compositionally biased region" description="Basic residues" evidence="1">
    <location>
        <begin position="9"/>
        <end position="18"/>
    </location>
</feature>
<evidence type="ECO:0000313" key="2">
    <source>
        <dbReference type="EMBL" id="JAC61300.1"/>
    </source>
</evidence>
<dbReference type="AlphaFoldDB" id="A0A061QS81"/>
<feature type="region of interest" description="Disordered" evidence="1">
    <location>
        <begin position="1"/>
        <end position="91"/>
    </location>
</feature>
<feature type="non-terminal residue" evidence="2">
    <location>
        <position position="91"/>
    </location>
</feature>
<proteinExistence type="predicted"/>
<evidence type="ECO:0000256" key="1">
    <source>
        <dbReference type="SAM" id="MobiDB-lite"/>
    </source>
</evidence>
<accession>A0A061QS81</accession>